<evidence type="ECO:0000313" key="1">
    <source>
        <dbReference type="EMBL" id="KAJ7723983.1"/>
    </source>
</evidence>
<dbReference type="PANTHER" id="PTHR33096:SF1">
    <property type="entry name" value="CXC1-LIKE CYSTEINE CLUSTER ASSOCIATED WITH KDZ TRANSPOSASES DOMAIN-CONTAINING PROTEIN"/>
    <property type="match status" value="1"/>
</dbReference>
<keyword evidence="2" id="KW-1185">Reference proteome</keyword>
<protein>
    <submittedName>
        <fullName evidence="1">Uncharacterized protein</fullName>
    </submittedName>
</protein>
<name>A0AAD7HMQ5_9AGAR</name>
<sequence length="419" mass="48147">GVGFTDGEGCERFWHSISHLISLLRVTSYHHRLYTLDTQIKHSDEETIFKLGEWNQHRTLHSRQKRREALEVLAECGQSREDLKKQWAEQVQVQTKPVARRSKTRGQKAVAAVLAARTAKGICKTRVDDCTAEALEACGNEDRAAIALTKDALKAARTALEKATSDLKRKEEALGVTDRQELKKQQHTKFFELRMNARAVKVQLRDSLRSRKFELSRAERISRRHLQELQGIPRNEQKLQTHTEAAVKKRQGKINKQKNVYNTLCDLMAKEIQQRRAPSGAIVPDKIKSNDVYNLDVDDAIWQDIGLDDERDGENALPPGWLADTEVRRGIQAVLQLDRADEEDAILLKEQSSMRRWFTEEWEVLEAAMAKAKSAAVRYQFFLRRKRLIHLCARWKKYLPEEDGFVWGPSAGRVGRLHA</sequence>
<proteinExistence type="predicted"/>
<accession>A0AAD7HMQ5</accession>
<dbReference type="AlphaFoldDB" id="A0AAD7HMQ5"/>
<evidence type="ECO:0000313" key="2">
    <source>
        <dbReference type="Proteomes" id="UP001215598"/>
    </source>
</evidence>
<dbReference type="PANTHER" id="PTHR33096">
    <property type="entry name" value="CXC2 DOMAIN-CONTAINING PROTEIN"/>
    <property type="match status" value="1"/>
</dbReference>
<dbReference type="EMBL" id="JARKIB010000206">
    <property type="protein sequence ID" value="KAJ7723983.1"/>
    <property type="molecule type" value="Genomic_DNA"/>
</dbReference>
<comment type="caution">
    <text evidence="1">The sequence shown here is derived from an EMBL/GenBank/DDBJ whole genome shotgun (WGS) entry which is preliminary data.</text>
</comment>
<reference evidence="1" key="1">
    <citation type="submission" date="2023-03" db="EMBL/GenBank/DDBJ databases">
        <title>Massive genome expansion in bonnet fungi (Mycena s.s.) driven by repeated elements and novel gene families across ecological guilds.</title>
        <authorList>
            <consortium name="Lawrence Berkeley National Laboratory"/>
            <person name="Harder C.B."/>
            <person name="Miyauchi S."/>
            <person name="Viragh M."/>
            <person name="Kuo A."/>
            <person name="Thoen E."/>
            <person name="Andreopoulos B."/>
            <person name="Lu D."/>
            <person name="Skrede I."/>
            <person name="Drula E."/>
            <person name="Henrissat B."/>
            <person name="Morin E."/>
            <person name="Kohler A."/>
            <person name="Barry K."/>
            <person name="LaButti K."/>
            <person name="Morin E."/>
            <person name="Salamov A."/>
            <person name="Lipzen A."/>
            <person name="Mereny Z."/>
            <person name="Hegedus B."/>
            <person name="Baldrian P."/>
            <person name="Stursova M."/>
            <person name="Weitz H."/>
            <person name="Taylor A."/>
            <person name="Grigoriev I.V."/>
            <person name="Nagy L.G."/>
            <person name="Martin F."/>
            <person name="Kauserud H."/>
        </authorList>
    </citation>
    <scope>NUCLEOTIDE SEQUENCE</scope>
    <source>
        <strain evidence="1">CBHHK182m</strain>
    </source>
</reference>
<dbReference type="Pfam" id="PF18758">
    <property type="entry name" value="KDZ"/>
    <property type="match status" value="1"/>
</dbReference>
<feature type="non-terminal residue" evidence="1">
    <location>
        <position position="419"/>
    </location>
</feature>
<gene>
    <name evidence="1" type="ORF">B0H16DRAFT_1333782</name>
</gene>
<organism evidence="1 2">
    <name type="scientific">Mycena metata</name>
    <dbReference type="NCBI Taxonomy" id="1033252"/>
    <lineage>
        <taxon>Eukaryota</taxon>
        <taxon>Fungi</taxon>
        <taxon>Dikarya</taxon>
        <taxon>Basidiomycota</taxon>
        <taxon>Agaricomycotina</taxon>
        <taxon>Agaricomycetes</taxon>
        <taxon>Agaricomycetidae</taxon>
        <taxon>Agaricales</taxon>
        <taxon>Marasmiineae</taxon>
        <taxon>Mycenaceae</taxon>
        <taxon>Mycena</taxon>
    </lineage>
</organism>
<dbReference type="Proteomes" id="UP001215598">
    <property type="component" value="Unassembled WGS sequence"/>
</dbReference>
<dbReference type="InterPro" id="IPR040521">
    <property type="entry name" value="KDZ"/>
</dbReference>